<dbReference type="GeneID" id="28762923"/>
<dbReference type="InterPro" id="IPR046936">
    <property type="entry name" value="BIM1-like"/>
</dbReference>
<dbReference type="InterPro" id="IPR046530">
    <property type="entry name" value="BIM1-like_dom"/>
</dbReference>
<dbReference type="OrthoDB" id="2587363at2759"/>
<protein>
    <recommendedName>
        <fullName evidence="11">Copper acquisition factor BIM1-like domain-containing protein</fullName>
    </recommendedName>
</protein>
<dbReference type="PANTHER" id="PTHR34992:SF5">
    <property type="entry name" value="ANCHORED PROTEIN, PUTATIVE (AFU_ORTHOLOGUE AFUA_6G02800)-RELATED"/>
    <property type="match status" value="1"/>
</dbReference>
<keyword evidence="3" id="KW-0336">GPI-anchor</keyword>
<accession>A0A177C1A3</accession>
<evidence type="ECO:0000256" key="2">
    <source>
        <dbReference type="ARBA" id="ARBA00022475"/>
    </source>
</evidence>
<evidence type="ECO:0000256" key="4">
    <source>
        <dbReference type="ARBA" id="ARBA00022729"/>
    </source>
</evidence>
<evidence type="ECO:0000256" key="5">
    <source>
        <dbReference type="ARBA" id="ARBA00023136"/>
    </source>
</evidence>
<feature type="compositionally biased region" description="Low complexity" evidence="8">
    <location>
        <begin position="183"/>
        <end position="218"/>
    </location>
</feature>
<feature type="region of interest" description="Disordered" evidence="8">
    <location>
        <begin position="180"/>
        <end position="218"/>
    </location>
</feature>
<evidence type="ECO:0000313" key="13">
    <source>
        <dbReference type="Proteomes" id="UP000077069"/>
    </source>
</evidence>
<keyword evidence="7" id="KW-0449">Lipoprotein</keyword>
<feature type="compositionally biased region" description="Basic and acidic residues" evidence="8">
    <location>
        <begin position="254"/>
        <end position="277"/>
    </location>
</feature>
<keyword evidence="5 9" id="KW-0472">Membrane</keyword>
<evidence type="ECO:0000256" key="9">
    <source>
        <dbReference type="SAM" id="Phobius"/>
    </source>
</evidence>
<dbReference type="AlphaFoldDB" id="A0A177C1A3"/>
<keyword evidence="6" id="KW-0325">Glycoprotein</keyword>
<feature type="transmembrane region" description="Helical" evidence="9">
    <location>
        <begin position="223"/>
        <end position="245"/>
    </location>
</feature>
<feature type="signal peptide" evidence="10">
    <location>
        <begin position="1"/>
        <end position="18"/>
    </location>
</feature>
<evidence type="ECO:0000259" key="11">
    <source>
        <dbReference type="Pfam" id="PF20238"/>
    </source>
</evidence>
<evidence type="ECO:0000256" key="3">
    <source>
        <dbReference type="ARBA" id="ARBA00022622"/>
    </source>
</evidence>
<evidence type="ECO:0000256" key="8">
    <source>
        <dbReference type="SAM" id="MobiDB-lite"/>
    </source>
</evidence>
<sequence>MFSILLPVFVASFACVEAQHGSGAEGTEMGPVAFLWPPDRNWTAQGDNIAPCGSPDGPSNRTEFPLTQGAVALTIADEAWNVAIRLATGNDPRTQDDFVDDQVVSNVSEVDPGHQCYKLQNLEGMTAGMNATIQMEYWGEFEGENDGKNQSFFACADITFVSVSDFTTAVPCFNVTSDEFEAPSPSNTSSPTSSSSISPSSTSNASSSESQSRGSGLSTGAKAGIAVGSIIGGLALIGVVAVLMLRRGKAQGLKGKEEYELRAKSLGEPRPGGDQRG</sequence>
<keyword evidence="9" id="KW-1133">Transmembrane helix</keyword>
<dbReference type="Pfam" id="PF20238">
    <property type="entry name" value="BIM1-like_dom"/>
    <property type="match status" value="1"/>
</dbReference>
<keyword evidence="9" id="KW-0812">Transmembrane</keyword>
<evidence type="ECO:0000256" key="6">
    <source>
        <dbReference type="ARBA" id="ARBA00023180"/>
    </source>
</evidence>
<evidence type="ECO:0000256" key="1">
    <source>
        <dbReference type="ARBA" id="ARBA00004609"/>
    </source>
</evidence>
<evidence type="ECO:0000256" key="7">
    <source>
        <dbReference type="ARBA" id="ARBA00023288"/>
    </source>
</evidence>
<feature type="chain" id="PRO_5008057585" description="Copper acquisition factor BIM1-like domain-containing protein" evidence="10">
    <location>
        <begin position="19"/>
        <end position="277"/>
    </location>
</feature>
<proteinExistence type="predicted"/>
<evidence type="ECO:0000313" key="12">
    <source>
        <dbReference type="EMBL" id="OAG00497.1"/>
    </source>
</evidence>
<dbReference type="EMBL" id="KV441559">
    <property type="protein sequence ID" value="OAG00497.1"/>
    <property type="molecule type" value="Genomic_DNA"/>
</dbReference>
<feature type="region of interest" description="Disordered" evidence="8">
    <location>
        <begin position="252"/>
        <end position="277"/>
    </location>
</feature>
<keyword evidence="4 10" id="KW-0732">Signal</keyword>
<keyword evidence="13" id="KW-1185">Reference proteome</keyword>
<dbReference type="RefSeq" id="XP_018030862.1">
    <property type="nucleotide sequence ID" value="XM_018179437.1"/>
</dbReference>
<name>A0A177C1A3_9PLEO</name>
<dbReference type="GO" id="GO:0005886">
    <property type="term" value="C:plasma membrane"/>
    <property type="evidence" value="ECO:0007669"/>
    <property type="project" value="UniProtKB-SubCell"/>
</dbReference>
<feature type="domain" description="Copper acquisition factor BIM1-like" evidence="11">
    <location>
        <begin position="29"/>
        <end position="176"/>
    </location>
</feature>
<keyword evidence="2" id="KW-1003">Cell membrane</keyword>
<evidence type="ECO:0000256" key="10">
    <source>
        <dbReference type="SAM" id="SignalP"/>
    </source>
</evidence>
<organism evidence="12 13">
    <name type="scientific">Paraphaeosphaeria sporulosa</name>
    <dbReference type="NCBI Taxonomy" id="1460663"/>
    <lineage>
        <taxon>Eukaryota</taxon>
        <taxon>Fungi</taxon>
        <taxon>Dikarya</taxon>
        <taxon>Ascomycota</taxon>
        <taxon>Pezizomycotina</taxon>
        <taxon>Dothideomycetes</taxon>
        <taxon>Pleosporomycetidae</taxon>
        <taxon>Pleosporales</taxon>
        <taxon>Massarineae</taxon>
        <taxon>Didymosphaeriaceae</taxon>
        <taxon>Paraphaeosphaeria</taxon>
    </lineage>
</organism>
<dbReference type="InParanoid" id="A0A177C1A3"/>
<reference evidence="12 13" key="1">
    <citation type="submission" date="2016-05" db="EMBL/GenBank/DDBJ databases">
        <title>Comparative analysis of secretome profiles of manganese(II)-oxidizing ascomycete fungi.</title>
        <authorList>
            <consortium name="DOE Joint Genome Institute"/>
            <person name="Zeiner C.A."/>
            <person name="Purvine S.O."/>
            <person name="Zink E.M."/>
            <person name="Wu S."/>
            <person name="Pasa-Tolic L."/>
            <person name="Chaput D.L."/>
            <person name="Haridas S."/>
            <person name="Grigoriev I.V."/>
            <person name="Santelli C.M."/>
            <person name="Hansel C.M."/>
        </authorList>
    </citation>
    <scope>NUCLEOTIDE SEQUENCE [LARGE SCALE GENOMIC DNA]</scope>
    <source>
        <strain evidence="12 13">AP3s5-JAC2a</strain>
    </source>
</reference>
<dbReference type="GO" id="GO:0098552">
    <property type="term" value="C:side of membrane"/>
    <property type="evidence" value="ECO:0007669"/>
    <property type="project" value="UniProtKB-KW"/>
</dbReference>
<comment type="subcellular location">
    <subcellularLocation>
        <location evidence="1">Cell membrane</location>
        <topology evidence="1">Lipid-anchor</topology>
        <topology evidence="1">GPI-anchor</topology>
    </subcellularLocation>
</comment>
<dbReference type="PANTHER" id="PTHR34992">
    <property type="entry name" value="HYPHAL ANASTAMOSIS-7 PROTEIN"/>
    <property type="match status" value="1"/>
</dbReference>
<gene>
    <name evidence="12" type="ORF">CC84DRAFT_1168595</name>
</gene>
<dbReference type="CDD" id="cd21176">
    <property type="entry name" value="LPMO_auxiliary-like"/>
    <property type="match status" value="1"/>
</dbReference>
<dbReference type="Proteomes" id="UP000077069">
    <property type="component" value="Unassembled WGS sequence"/>
</dbReference>